<dbReference type="Proteomes" id="UP000285860">
    <property type="component" value="Unassembled WGS sequence"/>
</dbReference>
<keyword evidence="1" id="KW-0227">DNA damage</keyword>
<dbReference type="PANTHER" id="PTHR31290:SF5">
    <property type="entry name" value="UV-DAMAGE ENDONUCLEASE"/>
    <property type="match status" value="1"/>
</dbReference>
<feature type="region of interest" description="Disordered" evidence="3">
    <location>
        <begin position="41"/>
        <end position="123"/>
    </location>
</feature>
<reference evidence="4 5" key="1">
    <citation type="journal article" date="2018" name="Sci. Rep.">
        <title>Characterisation of pathogen-specific regions and novel effector candidates in Fusarium oxysporum f. sp. cepae.</title>
        <authorList>
            <person name="Armitage A.D."/>
            <person name="Taylor A."/>
            <person name="Sobczyk M.K."/>
            <person name="Baxter L."/>
            <person name="Greenfield B.P."/>
            <person name="Bates H.J."/>
            <person name="Wilson F."/>
            <person name="Jackson A.C."/>
            <person name="Ott S."/>
            <person name="Harrison R.J."/>
            <person name="Clarkson J.P."/>
        </authorList>
    </citation>
    <scope>NUCLEOTIDE SEQUENCE [LARGE SCALE GENOMIC DNA]</scope>
    <source>
        <strain evidence="4 5">Fo_A28</strain>
    </source>
</reference>
<sequence>MLPPCGSDMDLMIEAKDKGQAVFELMRTFKLPGWDSFNDIVPHEREDKPRKAVKKKAKKGKKKTNGANSNADGDIKIPERIVSAEDFGKGGSNNRVYWPEGGRTGCGRKSDRQRRQRLKNERS</sequence>
<evidence type="ECO:0000256" key="3">
    <source>
        <dbReference type="SAM" id="MobiDB-lite"/>
    </source>
</evidence>
<dbReference type="GO" id="GO:0006289">
    <property type="term" value="P:nucleotide-excision repair"/>
    <property type="evidence" value="ECO:0007669"/>
    <property type="project" value="InterPro"/>
</dbReference>
<feature type="compositionally biased region" description="Basic and acidic residues" evidence="3">
    <location>
        <begin position="41"/>
        <end position="50"/>
    </location>
</feature>
<feature type="compositionally biased region" description="Basic residues" evidence="3">
    <location>
        <begin position="51"/>
        <end position="64"/>
    </location>
</feature>
<proteinExistence type="predicted"/>
<evidence type="ECO:0000313" key="5">
    <source>
        <dbReference type="Proteomes" id="UP000285860"/>
    </source>
</evidence>
<dbReference type="EMBL" id="MRCY01000305">
    <property type="protein sequence ID" value="RKK89880.1"/>
    <property type="molecule type" value="Genomic_DNA"/>
</dbReference>
<dbReference type="GO" id="GO:0005739">
    <property type="term" value="C:mitochondrion"/>
    <property type="evidence" value="ECO:0007669"/>
    <property type="project" value="TreeGrafter"/>
</dbReference>
<dbReference type="PANTHER" id="PTHR31290">
    <property type="entry name" value="UV-DAMAGE ENDONUCLEASE"/>
    <property type="match status" value="1"/>
</dbReference>
<dbReference type="GO" id="GO:0004519">
    <property type="term" value="F:endonuclease activity"/>
    <property type="evidence" value="ECO:0007669"/>
    <property type="project" value="InterPro"/>
</dbReference>
<evidence type="ECO:0000256" key="2">
    <source>
        <dbReference type="ARBA" id="ARBA00023204"/>
    </source>
</evidence>
<evidence type="ECO:0000313" key="4">
    <source>
        <dbReference type="EMBL" id="RKK89880.1"/>
    </source>
</evidence>
<name>A0A420PBH4_FUSOX</name>
<organism evidence="4 5">
    <name type="scientific">Fusarium oxysporum</name>
    <name type="common">Fusarium vascular wilt</name>
    <dbReference type="NCBI Taxonomy" id="5507"/>
    <lineage>
        <taxon>Eukaryota</taxon>
        <taxon>Fungi</taxon>
        <taxon>Dikarya</taxon>
        <taxon>Ascomycota</taxon>
        <taxon>Pezizomycotina</taxon>
        <taxon>Sordariomycetes</taxon>
        <taxon>Hypocreomycetidae</taxon>
        <taxon>Hypocreales</taxon>
        <taxon>Nectriaceae</taxon>
        <taxon>Fusarium</taxon>
        <taxon>Fusarium oxysporum species complex</taxon>
    </lineage>
</organism>
<dbReference type="GO" id="GO:0043504">
    <property type="term" value="P:mitochondrial DNA repair"/>
    <property type="evidence" value="ECO:0007669"/>
    <property type="project" value="TreeGrafter"/>
</dbReference>
<dbReference type="AlphaFoldDB" id="A0A420PBH4"/>
<accession>A0A420PBH4</accession>
<dbReference type="GO" id="GO:0005634">
    <property type="term" value="C:nucleus"/>
    <property type="evidence" value="ECO:0007669"/>
    <property type="project" value="TreeGrafter"/>
</dbReference>
<comment type="caution">
    <text evidence="4">The sequence shown here is derived from an EMBL/GenBank/DDBJ whole genome shotgun (WGS) entry which is preliminary data.</text>
</comment>
<gene>
    <name evidence="4" type="ORF">BFJ68_g16614</name>
</gene>
<dbReference type="VEuPathDB" id="FungiDB:HZS61_011344"/>
<dbReference type="GO" id="GO:0009411">
    <property type="term" value="P:response to UV"/>
    <property type="evidence" value="ECO:0007669"/>
    <property type="project" value="InterPro"/>
</dbReference>
<feature type="compositionally biased region" description="Basic and acidic residues" evidence="3">
    <location>
        <begin position="73"/>
        <end position="88"/>
    </location>
</feature>
<dbReference type="InterPro" id="IPR004601">
    <property type="entry name" value="UvdE"/>
</dbReference>
<keyword evidence="2" id="KW-0234">DNA repair</keyword>
<protein>
    <submittedName>
        <fullName evidence="4">Uncharacterized protein</fullName>
    </submittedName>
</protein>
<evidence type="ECO:0000256" key="1">
    <source>
        <dbReference type="ARBA" id="ARBA00022763"/>
    </source>
</evidence>